<evidence type="ECO:0000256" key="2">
    <source>
        <dbReference type="ARBA" id="ARBA00022448"/>
    </source>
</evidence>
<keyword evidence="3 11" id="KW-0894">Sodium channel</keyword>
<dbReference type="PANTHER" id="PTHR11690">
    <property type="entry name" value="AMILORIDE-SENSITIVE SODIUM CHANNEL-RELATED"/>
    <property type="match status" value="1"/>
</dbReference>
<protein>
    <recommendedName>
        <fullName evidence="12">START domain-containing protein</fullName>
    </recommendedName>
</protein>
<proteinExistence type="inferred from homology"/>
<dbReference type="PROSITE" id="PS50848">
    <property type="entry name" value="START"/>
    <property type="match status" value="1"/>
</dbReference>
<dbReference type="PANTHER" id="PTHR11690:SF300">
    <property type="entry name" value="PICKPOCKET PROTEIN 19"/>
    <property type="match status" value="1"/>
</dbReference>
<keyword evidence="9 11" id="KW-0739">Sodium transport</keyword>
<keyword evidence="2 11" id="KW-0813">Transport</keyword>
<evidence type="ECO:0000256" key="3">
    <source>
        <dbReference type="ARBA" id="ARBA00022461"/>
    </source>
</evidence>
<dbReference type="Pfam" id="PF01852">
    <property type="entry name" value="START"/>
    <property type="match status" value="1"/>
</dbReference>
<reference evidence="13" key="1">
    <citation type="submission" date="2021-02" db="EMBL/GenBank/DDBJ databases">
        <authorList>
            <person name="Nowell W R."/>
        </authorList>
    </citation>
    <scope>NUCLEOTIDE SEQUENCE</scope>
</reference>
<keyword evidence="7 11" id="KW-0406">Ion transport</keyword>
<evidence type="ECO:0000256" key="7">
    <source>
        <dbReference type="ARBA" id="ARBA00023065"/>
    </source>
</evidence>
<comment type="similarity">
    <text evidence="11">Belongs to the amiloride-sensitive sodium channel (TC 1.A.6) family.</text>
</comment>
<evidence type="ECO:0000256" key="4">
    <source>
        <dbReference type="ARBA" id="ARBA00022692"/>
    </source>
</evidence>
<dbReference type="Gene3D" id="2.60.470.10">
    <property type="entry name" value="Acid-sensing ion channels like domains"/>
    <property type="match status" value="1"/>
</dbReference>
<dbReference type="Gene3D" id="1.10.287.770">
    <property type="entry name" value="YojJ-like"/>
    <property type="match status" value="1"/>
</dbReference>
<name>A0A818N2N5_9BILA</name>
<dbReference type="GO" id="GO:0015280">
    <property type="term" value="F:ligand-gated sodium channel activity"/>
    <property type="evidence" value="ECO:0007669"/>
    <property type="project" value="TreeGrafter"/>
</dbReference>
<dbReference type="PRINTS" id="PR01078">
    <property type="entry name" value="AMINACHANNEL"/>
</dbReference>
<dbReference type="Pfam" id="PF00858">
    <property type="entry name" value="ASC"/>
    <property type="match status" value="1"/>
</dbReference>
<keyword evidence="5" id="KW-1133">Transmembrane helix</keyword>
<dbReference type="InterPro" id="IPR023393">
    <property type="entry name" value="START-like_dom_sf"/>
</dbReference>
<dbReference type="InterPro" id="IPR002913">
    <property type="entry name" value="START_lipid-bd_dom"/>
</dbReference>
<dbReference type="InterPro" id="IPR001873">
    <property type="entry name" value="ENaC"/>
</dbReference>
<dbReference type="GO" id="GO:0005886">
    <property type="term" value="C:plasma membrane"/>
    <property type="evidence" value="ECO:0007669"/>
    <property type="project" value="TreeGrafter"/>
</dbReference>
<evidence type="ECO:0000313" key="14">
    <source>
        <dbReference type="Proteomes" id="UP000663823"/>
    </source>
</evidence>
<dbReference type="Gene3D" id="3.30.530.20">
    <property type="match status" value="1"/>
</dbReference>
<keyword evidence="6" id="KW-0915">Sodium</keyword>
<dbReference type="GO" id="GO:0008289">
    <property type="term" value="F:lipid binding"/>
    <property type="evidence" value="ECO:0007669"/>
    <property type="project" value="InterPro"/>
</dbReference>
<sequence>MELLQYLAFPTQMSVDIVPIRDMPFAAVTVCNANPYRKDRMDVAVEAYADEMHINLNESTPESLAFPMLVSMFNRNKSDEFEKLGFQLSDMLLTCSYNGINCASKFVHSLSAVYGNCFTFNWNISTNKVYTLADLGSTLILREGLSMTFYIPNHLSFPWMFFEDGLILFLHDNNELPYLAKNSIRLRPGLAHTITYRKSQTFFLPKPYTNCTTVVGDNLRHIYEVIYDPYLAHQVAYSEALCYELCEQAYIFSRCFCILPIPFLMRHVFSLDDNGLHFTNTCMPNTTEEECALTARQKIAENASLMAIWCSRCAPQCKHTQFSIDVSALLAPTAHQKASLKKILLENNLNLSLPNDFATNYDAYMDANYLRVTVTCASPYVTINKQKAKLTFVDTFSAIGGQTGLWIGLSTLSLMEFYANKEETKQGSLRSVHSDSNVAQSILEESSVVFDNNEDYEKQADETIDEIWKIFKDDNSWLEEAKSCDGFDIVFSKIYPKWGKIFRLTSNIIGSHSDIVEILFERQEDIPKWSPTVNNCKILEVINNDLYITYQVTNEQAQGFISKRDFVNLTIRRSIDDITILAAQACHYSKMPSNNNCVRAENGPTAYIIEKIDETTCKLTWLLNVDLKGWLPQYLINSSLANVQLDLVESLRNYISKTIDIELSCSSSMDTNTA</sequence>
<evidence type="ECO:0000313" key="13">
    <source>
        <dbReference type="EMBL" id="CAF3597749.1"/>
    </source>
</evidence>
<evidence type="ECO:0000256" key="11">
    <source>
        <dbReference type="RuleBase" id="RU000679"/>
    </source>
</evidence>
<evidence type="ECO:0000256" key="10">
    <source>
        <dbReference type="ARBA" id="ARBA00023303"/>
    </source>
</evidence>
<dbReference type="AlphaFoldDB" id="A0A818N2N5"/>
<comment type="subcellular location">
    <subcellularLocation>
        <location evidence="1">Membrane</location>
        <topology evidence="1">Multi-pass membrane protein</topology>
    </subcellularLocation>
</comment>
<keyword evidence="4 11" id="KW-0812">Transmembrane</keyword>
<accession>A0A818N2N5</accession>
<evidence type="ECO:0000256" key="1">
    <source>
        <dbReference type="ARBA" id="ARBA00004141"/>
    </source>
</evidence>
<evidence type="ECO:0000259" key="12">
    <source>
        <dbReference type="PROSITE" id="PS50848"/>
    </source>
</evidence>
<dbReference type="EMBL" id="CAJOAX010000473">
    <property type="protein sequence ID" value="CAF3597749.1"/>
    <property type="molecule type" value="Genomic_DNA"/>
</dbReference>
<keyword evidence="10 11" id="KW-0407">Ion channel</keyword>
<dbReference type="SMART" id="SM00234">
    <property type="entry name" value="START"/>
    <property type="match status" value="1"/>
</dbReference>
<gene>
    <name evidence="13" type="ORF">OTI717_LOCUS6641</name>
</gene>
<feature type="domain" description="START" evidence="12">
    <location>
        <begin position="465"/>
        <end position="660"/>
    </location>
</feature>
<evidence type="ECO:0000256" key="5">
    <source>
        <dbReference type="ARBA" id="ARBA00022989"/>
    </source>
</evidence>
<dbReference type="Proteomes" id="UP000663823">
    <property type="component" value="Unassembled WGS sequence"/>
</dbReference>
<evidence type="ECO:0000256" key="9">
    <source>
        <dbReference type="ARBA" id="ARBA00023201"/>
    </source>
</evidence>
<evidence type="ECO:0000256" key="6">
    <source>
        <dbReference type="ARBA" id="ARBA00023053"/>
    </source>
</evidence>
<comment type="caution">
    <text evidence="13">The sequence shown here is derived from an EMBL/GenBank/DDBJ whole genome shotgun (WGS) entry which is preliminary data.</text>
</comment>
<organism evidence="13 14">
    <name type="scientific">Rotaria sordida</name>
    <dbReference type="NCBI Taxonomy" id="392033"/>
    <lineage>
        <taxon>Eukaryota</taxon>
        <taxon>Metazoa</taxon>
        <taxon>Spiralia</taxon>
        <taxon>Gnathifera</taxon>
        <taxon>Rotifera</taxon>
        <taxon>Eurotatoria</taxon>
        <taxon>Bdelloidea</taxon>
        <taxon>Philodinida</taxon>
        <taxon>Philodinidae</taxon>
        <taxon>Rotaria</taxon>
    </lineage>
</organism>
<keyword evidence="8" id="KW-0472">Membrane</keyword>
<dbReference type="SUPFAM" id="SSF55961">
    <property type="entry name" value="Bet v1-like"/>
    <property type="match status" value="1"/>
</dbReference>
<evidence type="ECO:0000256" key="8">
    <source>
        <dbReference type="ARBA" id="ARBA00023136"/>
    </source>
</evidence>